<reference evidence="2" key="1">
    <citation type="journal article" date="2014" name="Int. J. Syst. Evol. Microbiol.">
        <title>Complete genome sequence of Corynebacterium casei LMG S-19264T (=DSM 44701T), isolated from a smear-ripened cheese.</title>
        <authorList>
            <consortium name="US DOE Joint Genome Institute (JGI-PGF)"/>
            <person name="Walter F."/>
            <person name="Albersmeier A."/>
            <person name="Kalinowski J."/>
            <person name="Ruckert C."/>
        </authorList>
    </citation>
    <scope>NUCLEOTIDE SEQUENCE</scope>
    <source>
        <strain evidence="2">CGMCC 1.12919</strain>
    </source>
</reference>
<reference evidence="2" key="2">
    <citation type="submission" date="2020-09" db="EMBL/GenBank/DDBJ databases">
        <authorList>
            <person name="Sun Q."/>
            <person name="Zhou Y."/>
        </authorList>
    </citation>
    <scope>NUCLEOTIDE SEQUENCE</scope>
    <source>
        <strain evidence="2">CGMCC 1.12919</strain>
    </source>
</reference>
<evidence type="ECO:0000313" key="3">
    <source>
        <dbReference type="Proteomes" id="UP000637002"/>
    </source>
</evidence>
<dbReference type="PANTHER" id="PTHR21310">
    <property type="entry name" value="AMINOGLYCOSIDE PHOSPHOTRANSFERASE-RELATED-RELATED"/>
    <property type="match status" value="1"/>
</dbReference>
<sequence>MSGAAIEGRLRNKVGRDSGGADALAYFGVLADGHAGLTFEFGVAGPGGERHYVLKIAPIGVTRRGNTDVYRQAPLLRALHRAGLPVPDVPFASAEEDELGTPYIVMERLPGRSFVVWEPHASFSREPAEVDRVWRSAVAALAGLHAFDWRTALAAWEAPRPLADEVGYWAPILEKAQEETWRAKGRRLGALLARTVPPPGPIGIVHGDYQPGNVLYRDGRLTGVIDWELASIGAQMLDLGWLAMMADRACWHADWQPVSTFGREDVAQAYAAAGGFEVSHLGWFQALACYRLGSIACLNVRLHRTGRRVDELWERFVSSIDVLFERGLELAAADAG</sequence>
<dbReference type="Gene3D" id="3.90.1200.10">
    <property type="match status" value="1"/>
</dbReference>
<dbReference type="Pfam" id="PF01636">
    <property type="entry name" value="APH"/>
    <property type="match status" value="1"/>
</dbReference>
<gene>
    <name evidence="2" type="ORF">GCM10010994_39800</name>
</gene>
<protein>
    <submittedName>
        <fullName evidence="2">Aminoglycoside phosphotransferase</fullName>
    </submittedName>
</protein>
<name>A0A916UL55_9HYPH</name>
<dbReference type="CDD" id="cd05154">
    <property type="entry name" value="ACAD10_11_N-like"/>
    <property type="match status" value="1"/>
</dbReference>
<accession>A0A916UL55</accession>
<organism evidence="2 3">
    <name type="scientific">Chelatococcus reniformis</name>
    <dbReference type="NCBI Taxonomy" id="1494448"/>
    <lineage>
        <taxon>Bacteria</taxon>
        <taxon>Pseudomonadati</taxon>
        <taxon>Pseudomonadota</taxon>
        <taxon>Alphaproteobacteria</taxon>
        <taxon>Hyphomicrobiales</taxon>
        <taxon>Chelatococcaceae</taxon>
        <taxon>Chelatococcus</taxon>
    </lineage>
</organism>
<feature type="domain" description="Aminoglycoside phosphotransferase" evidence="1">
    <location>
        <begin position="33"/>
        <end position="251"/>
    </location>
</feature>
<dbReference type="InterPro" id="IPR011009">
    <property type="entry name" value="Kinase-like_dom_sf"/>
</dbReference>
<evidence type="ECO:0000259" key="1">
    <source>
        <dbReference type="Pfam" id="PF01636"/>
    </source>
</evidence>
<dbReference type="RefSeq" id="WP_188610919.1">
    <property type="nucleotide sequence ID" value="NZ_BMGG01000007.1"/>
</dbReference>
<dbReference type="EMBL" id="BMGG01000007">
    <property type="protein sequence ID" value="GGC77536.1"/>
    <property type="molecule type" value="Genomic_DNA"/>
</dbReference>
<dbReference type="InterPro" id="IPR041726">
    <property type="entry name" value="ACAD10_11_N"/>
</dbReference>
<dbReference type="Proteomes" id="UP000637002">
    <property type="component" value="Unassembled WGS sequence"/>
</dbReference>
<dbReference type="InterPro" id="IPR002575">
    <property type="entry name" value="Aminoglycoside_PTrfase"/>
</dbReference>
<dbReference type="InterPro" id="IPR051678">
    <property type="entry name" value="AGP_Transferase"/>
</dbReference>
<evidence type="ECO:0000313" key="2">
    <source>
        <dbReference type="EMBL" id="GGC77536.1"/>
    </source>
</evidence>
<proteinExistence type="predicted"/>
<dbReference type="SUPFAM" id="SSF56112">
    <property type="entry name" value="Protein kinase-like (PK-like)"/>
    <property type="match status" value="1"/>
</dbReference>
<keyword evidence="3" id="KW-1185">Reference proteome</keyword>
<dbReference type="Gene3D" id="3.30.200.20">
    <property type="entry name" value="Phosphorylase Kinase, domain 1"/>
    <property type="match status" value="1"/>
</dbReference>
<comment type="caution">
    <text evidence="2">The sequence shown here is derived from an EMBL/GenBank/DDBJ whole genome shotgun (WGS) entry which is preliminary data.</text>
</comment>
<dbReference type="AlphaFoldDB" id="A0A916UL55"/>